<dbReference type="InterPro" id="IPR002018">
    <property type="entry name" value="CarbesteraseB"/>
</dbReference>
<dbReference type="Pfam" id="PF00135">
    <property type="entry name" value="COesterase"/>
    <property type="match status" value="1"/>
</dbReference>
<dbReference type="OrthoDB" id="3200163at2759"/>
<feature type="domain" description="Carboxylesterase type B" evidence="5">
    <location>
        <begin position="10"/>
        <end position="529"/>
    </location>
</feature>
<dbReference type="AlphaFoldDB" id="A0A8J2VZA2"/>
<dbReference type="InterPro" id="IPR019819">
    <property type="entry name" value="Carboxylesterase_B_CS"/>
</dbReference>
<evidence type="ECO:0000313" key="7">
    <source>
        <dbReference type="Proteomes" id="UP000789524"/>
    </source>
</evidence>
<reference evidence="6" key="1">
    <citation type="submission" date="2021-09" db="EMBL/GenBank/DDBJ databases">
        <authorList>
            <person name="Martin H S."/>
        </authorList>
    </citation>
    <scope>NUCLEOTIDE SEQUENCE</scope>
</reference>
<dbReference type="InterPro" id="IPR029058">
    <property type="entry name" value="AB_hydrolase_fold"/>
</dbReference>
<evidence type="ECO:0000259" key="5">
    <source>
        <dbReference type="Pfam" id="PF00135"/>
    </source>
</evidence>
<comment type="similarity">
    <text evidence="1">Belongs to the type-B carboxylesterase/lipase family.</text>
</comment>
<dbReference type="EMBL" id="CAKASE010000050">
    <property type="protein sequence ID" value="CAG9564143.1"/>
    <property type="molecule type" value="Genomic_DNA"/>
</dbReference>
<sequence length="554" mass="63684">MEKTFLKQTGYFSFNGIPFAEPPLGELRFQPPVPHRGWRGVYEAYNKKQTCIQFNSRLRMDDNYGLSGSEDCLYLSVFTPNVKGSAPVIVFDYNDNFRTGFNTTDTYGPDFFIEENVVVVHINHRLGVLGYLTTEDDVIPANAGIKDFIMGLKWVRDNISRLGGDPKRVTLMGNRGGSVLIDILLRTEKAKNLFSAAILQSGTALESVFFHKNPREKAFKLGEALNIKTNDSLRLLEDLQQLNVSVLYDKESAVVDHDQVDKIQMSIHPFAPTVELVSSDAIITSLPEDSKYFNDVPVIIGMNSREGLDLASHFIMEPRLLKDISYDLLFLFPIRTNFRFDRDSDEHKEAAKEILDFYFEKGYFNYENILEYVVYSGDMVQQYALNKAAKELSRKLESSVFYYLFDFRGSINENSNFIASRSRFSIEHWGATIADELCYLHLCNRIRNNYVELSKLVSDQPEFKVLRKMVRLWANFARTRDPTPSSGDDVLGDFKWRPIAKENNETNYLHITKSLNIKSNPLGEREKFWDRFIAKYSSLAVDGLVQKKENRDEL</sequence>
<dbReference type="PANTHER" id="PTHR43142">
    <property type="entry name" value="CARBOXYLIC ESTER HYDROLASE"/>
    <property type="match status" value="1"/>
</dbReference>
<evidence type="ECO:0000256" key="3">
    <source>
        <dbReference type="ARBA" id="ARBA00022801"/>
    </source>
</evidence>
<dbReference type="Gene3D" id="3.40.50.1820">
    <property type="entry name" value="alpha/beta hydrolase"/>
    <property type="match status" value="1"/>
</dbReference>
<dbReference type="PANTHER" id="PTHR43142:SF1">
    <property type="entry name" value="CARBOXYLIC ESTER HYDROLASE"/>
    <property type="match status" value="1"/>
</dbReference>
<dbReference type="SUPFAM" id="SSF53474">
    <property type="entry name" value="alpha/beta-Hydrolases"/>
    <property type="match status" value="1"/>
</dbReference>
<evidence type="ECO:0000256" key="1">
    <source>
        <dbReference type="ARBA" id="ARBA00005964"/>
    </source>
</evidence>
<keyword evidence="7" id="KW-1185">Reference proteome</keyword>
<organism evidence="6 7">
    <name type="scientific">Danaus chrysippus</name>
    <name type="common">African queen</name>
    <dbReference type="NCBI Taxonomy" id="151541"/>
    <lineage>
        <taxon>Eukaryota</taxon>
        <taxon>Metazoa</taxon>
        <taxon>Ecdysozoa</taxon>
        <taxon>Arthropoda</taxon>
        <taxon>Hexapoda</taxon>
        <taxon>Insecta</taxon>
        <taxon>Pterygota</taxon>
        <taxon>Neoptera</taxon>
        <taxon>Endopterygota</taxon>
        <taxon>Lepidoptera</taxon>
        <taxon>Glossata</taxon>
        <taxon>Ditrysia</taxon>
        <taxon>Papilionoidea</taxon>
        <taxon>Nymphalidae</taxon>
        <taxon>Danainae</taxon>
        <taxon>Danaini</taxon>
        <taxon>Danaina</taxon>
        <taxon>Danaus</taxon>
        <taxon>Anosia</taxon>
    </lineage>
</organism>
<evidence type="ECO:0000256" key="2">
    <source>
        <dbReference type="ARBA" id="ARBA00022487"/>
    </source>
</evidence>
<evidence type="ECO:0000313" key="6">
    <source>
        <dbReference type="EMBL" id="CAG9564143.1"/>
    </source>
</evidence>
<accession>A0A8J2VZA2</accession>
<dbReference type="PROSITE" id="PS00941">
    <property type="entry name" value="CARBOXYLESTERASE_B_2"/>
    <property type="match status" value="1"/>
</dbReference>
<dbReference type="GO" id="GO:0052689">
    <property type="term" value="F:carboxylic ester hydrolase activity"/>
    <property type="evidence" value="ECO:0007669"/>
    <property type="project" value="UniProtKB-KW"/>
</dbReference>
<keyword evidence="4" id="KW-0325">Glycoprotein</keyword>
<keyword evidence="3" id="KW-0378">Hydrolase</keyword>
<protein>
    <submittedName>
        <fullName evidence="6">(African queen) hypothetical protein</fullName>
    </submittedName>
</protein>
<comment type="caution">
    <text evidence="6">The sequence shown here is derived from an EMBL/GenBank/DDBJ whole genome shotgun (WGS) entry which is preliminary data.</text>
</comment>
<keyword evidence="2" id="KW-0719">Serine esterase</keyword>
<dbReference type="Proteomes" id="UP000789524">
    <property type="component" value="Unassembled WGS sequence"/>
</dbReference>
<proteinExistence type="inferred from homology"/>
<name>A0A8J2VZA2_9NEOP</name>
<evidence type="ECO:0000256" key="4">
    <source>
        <dbReference type="ARBA" id="ARBA00023180"/>
    </source>
</evidence>
<gene>
    <name evidence="6" type="ORF">DCHRY22_LOCUS5168</name>
</gene>